<evidence type="ECO:0008006" key="3">
    <source>
        <dbReference type="Google" id="ProtNLM"/>
    </source>
</evidence>
<sequence>MVTDATRHGRAPISRIVDEGLLIALSAVRMAVKNDIIVAGIAEHADYDLDRFADTTRRELLALARENQDSAERVRRQRKQLTSMTWRVDLSQDQLTDIRQLKLRRRVHKLLAAALTAVADDEEHVSRIVRDAQNLASDEIQDAMHTRLMRLSIDPRDPDYQRHRAERTEMFLLVDLALLKLRADEAAGNGPSDY</sequence>
<keyword evidence="2" id="KW-1185">Reference proteome</keyword>
<evidence type="ECO:0000313" key="1">
    <source>
        <dbReference type="EMBL" id="ANP72319.1"/>
    </source>
</evidence>
<dbReference type="AlphaFoldDB" id="A0A1B1BI89"/>
<evidence type="ECO:0000313" key="2">
    <source>
        <dbReference type="Proteomes" id="UP000092582"/>
    </source>
</evidence>
<name>A0A1B1BI89_9MICO</name>
<protein>
    <recommendedName>
        <fullName evidence="3">Asparagine synthase</fullName>
    </recommendedName>
</protein>
<dbReference type="RefSeq" id="WP_066594709.1">
    <property type="nucleotide sequence ID" value="NZ_CP016282.1"/>
</dbReference>
<gene>
    <name evidence="1" type="ORF">PA27867_1360</name>
</gene>
<dbReference type="Proteomes" id="UP000092582">
    <property type="component" value="Chromosome 1"/>
</dbReference>
<organism evidence="1 2">
    <name type="scientific">Cryobacterium arcticum</name>
    <dbReference type="NCBI Taxonomy" id="670052"/>
    <lineage>
        <taxon>Bacteria</taxon>
        <taxon>Bacillati</taxon>
        <taxon>Actinomycetota</taxon>
        <taxon>Actinomycetes</taxon>
        <taxon>Micrococcales</taxon>
        <taxon>Microbacteriaceae</taxon>
        <taxon>Cryobacterium</taxon>
    </lineage>
</organism>
<proteinExistence type="predicted"/>
<accession>A0A1B1BI89</accession>
<dbReference type="EMBL" id="CP016282">
    <property type="protein sequence ID" value="ANP72319.1"/>
    <property type="molecule type" value="Genomic_DNA"/>
</dbReference>
<dbReference type="KEGG" id="cart:PA27867_1360"/>
<dbReference type="STRING" id="670052.PA27867_1360"/>
<reference evidence="1 2" key="1">
    <citation type="submission" date="2016-06" db="EMBL/GenBank/DDBJ databases">
        <title>Genome sequencing of Cryobacterium arcticum PAMC 27867.</title>
        <authorList>
            <person name="Lee J."/>
            <person name="Kim O.-S."/>
        </authorList>
    </citation>
    <scope>NUCLEOTIDE SEQUENCE [LARGE SCALE GENOMIC DNA]</scope>
    <source>
        <strain evidence="1 2">PAMC 27867</strain>
    </source>
</reference>
<dbReference type="OrthoDB" id="5118185at2"/>